<keyword evidence="1 5" id="KW-0813">Transport</keyword>
<evidence type="ECO:0000256" key="1">
    <source>
        <dbReference type="ARBA" id="ARBA00022448"/>
    </source>
</evidence>
<dbReference type="Gene3D" id="3.30.70.3490">
    <property type="match status" value="1"/>
</dbReference>
<dbReference type="RefSeq" id="XP_013163043.1">
    <property type="nucleotide sequence ID" value="XM_013307589.1"/>
</dbReference>
<dbReference type="GeneID" id="106114398"/>
<dbReference type="GO" id="GO:0005794">
    <property type="term" value="C:Golgi apparatus"/>
    <property type="evidence" value="ECO:0007669"/>
    <property type="project" value="TreeGrafter"/>
</dbReference>
<dbReference type="PROSITE" id="PS50003">
    <property type="entry name" value="PH_DOMAIN"/>
    <property type="match status" value="1"/>
</dbReference>
<dbReference type="GO" id="GO:0005829">
    <property type="term" value="C:cytosol"/>
    <property type="evidence" value="ECO:0007669"/>
    <property type="project" value="TreeGrafter"/>
</dbReference>
<dbReference type="SUPFAM" id="SSF144000">
    <property type="entry name" value="Oxysterol-binding protein-like"/>
    <property type="match status" value="1"/>
</dbReference>
<name>A0AAJ6Z187_PAPXU</name>
<organism evidence="8">
    <name type="scientific">Papilio xuthus</name>
    <name type="common">Asian swallowtail butterfly</name>
    <dbReference type="NCBI Taxonomy" id="66420"/>
    <lineage>
        <taxon>Eukaryota</taxon>
        <taxon>Metazoa</taxon>
        <taxon>Ecdysozoa</taxon>
        <taxon>Arthropoda</taxon>
        <taxon>Hexapoda</taxon>
        <taxon>Insecta</taxon>
        <taxon>Pterygota</taxon>
        <taxon>Neoptera</taxon>
        <taxon>Endopterygota</taxon>
        <taxon>Lepidoptera</taxon>
        <taxon>Glossata</taxon>
        <taxon>Ditrysia</taxon>
        <taxon>Papilionoidea</taxon>
        <taxon>Papilionidae</taxon>
        <taxon>Papilioninae</taxon>
        <taxon>Papilio</taxon>
    </lineage>
</organism>
<evidence type="ECO:0000256" key="5">
    <source>
        <dbReference type="RuleBase" id="RU003845"/>
    </source>
</evidence>
<dbReference type="Pfam" id="PF00169">
    <property type="entry name" value="PH"/>
    <property type="match status" value="1"/>
</dbReference>
<gene>
    <name evidence="8" type="primary">LOC106114398</name>
</gene>
<dbReference type="PANTHER" id="PTHR10972:SF200">
    <property type="entry name" value="OXYSTEROL-BINDING PROTEIN-RELATED PROTEIN 9"/>
    <property type="match status" value="1"/>
</dbReference>
<dbReference type="FunFam" id="1.10.287.2720:FF:000001">
    <property type="entry name" value="Oxysterol-binding OBPalpha"/>
    <property type="match status" value="1"/>
</dbReference>
<dbReference type="Gene3D" id="2.30.29.30">
    <property type="entry name" value="Pleckstrin-homology domain (PH domain)/Phosphotyrosine-binding domain (PTB)"/>
    <property type="match status" value="1"/>
</dbReference>
<dbReference type="FunFam" id="2.40.160.120:FF:000014">
    <property type="entry name" value="Oxysterol-binding protein"/>
    <property type="match status" value="1"/>
</dbReference>
<dbReference type="Gene3D" id="2.40.160.120">
    <property type="match status" value="1"/>
</dbReference>
<dbReference type="PANTHER" id="PTHR10972">
    <property type="entry name" value="OXYSTEROL-BINDING PROTEIN-RELATED"/>
    <property type="match status" value="1"/>
</dbReference>
<evidence type="ECO:0000256" key="2">
    <source>
        <dbReference type="ARBA" id="ARBA00023055"/>
    </source>
</evidence>
<keyword evidence="2 5" id="KW-0445">Lipid transport</keyword>
<dbReference type="Proteomes" id="UP000694872">
    <property type="component" value="Unplaced"/>
</dbReference>
<dbReference type="Pfam" id="PF01237">
    <property type="entry name" value="Oxysterol_BP"/>
    <property type="match status" value="1"/>
</dbReference>
<reference evidence="8" key="1">
    <citation type="submission" date="2025-08" db="UniProtKB">
        <authorList>
            <consortium name="RefSeq"/>
        </authorList>
    </citation>
    <scope>IDENTIFICATION</scope>
</reference>
<accession>A0AAJ6Z187</accession>
<feature type="region of interest" description="Disordered" evidence="6">
    <location>
        <begin position="272"/>
        <end position="302"/>
    </location>
</feature>
<dbReference type="InterPro" id="IPR000648">
    <property type="entry name" value="Oxysterol-bd"/>
</dbReference>
<dbReference type="GO" id="GO:0032934">
    <property type="term" value="F:sterol binding"/>
    <property type="evidence" value="ECO:0007669"/>
    <property type="project" value="TreeGrafter"/>
</dbReference>
<dbReference type="Gene3D" id="1.10.287.2720">
    <property type="match status" value="1"/>
</dbReference>
<dbReference type="SMART" id="SM00233">
    <property type="entry name" value="PH"/>
    <property type="match status" value="1"/>
</dbReference>
<comment type="similarity">
    <text evidence="4">Belongs to the OSBP family.</text>
</comment>
<dbReference type="InterPro" id="IPR001849">
    <property type="entry name" value="PH_domain"/>
</dbReference>
<dbReference type="KEGG" id="pxu:106114398"/>
<dbReference type="InterPro" id="IPR037239">
    <property type="entry name" value="OSBP_sf"/>
</dbReference>
<evidence type="ECO:0000256" key="4">
    <source>
        <dbReference type="RuleBase" id="RU003844"/>
    </source>
</evidence>
<evidence type="ECO:0000313" key="8">
    <source>
        <dbReference type="RefSeq" id="XP_013163043.1"/>
    </source>
</evidence>
<feature type="domain" description="PH" evidence="7">
    <location>
        <begin position="1"/>
        <end position="96"/>
    </location>
</feature>
<protein>
    <recommendedName>
        <fullName evidence="5">Oxysterol-binding protein</fullName>
    </recommendedName>
</protein>
<dbReference type="FunFam" id="2.30.29.30:FF:000450">
    <property type="entry name" value="Oxysterol-binding protein"/>
    <property type="match status" value="1"/>
</dbReference>
<evidence type="ECO:0000259" key="7">
    <source>
        <dbReference type="PROSITE" id="PS50003"/>
    </source>
</evidence>
<dbReference type="InterPro" id="IPR011993">
    <property type="entry name" value="PH-like_dom_sf"/>
</dbReference>
<keyword evidence="3" id="KW-0446">Lipid-binding</keyword>
<dbReference type="AlphaFoldDB" id="A0AAJ6Z187"/>
<dbReference type="GO" id="GO:0016020">
    <property type="term" value="C:membrane"/>
    <property type="evidence" value="ECO:0007669"/>
    <property type="project" value="TreeGrafter"/>
</dbReference>
<dbReference type="PROSITE" id="PS01013">
    <property type="entry name" value="OSBP"/>
    <property type="match status" value="1"/>
</dbReference>
<dbReference type="InterPro" id="IPR018494">
    <property type="entry name" value="Oxysterol-bd_CS"/>
</dbReference>
<dbReference type="GO" id="GO:0006869">
    <property type="term" value="P:lipid transport"/>
    <property type="evidence" value="ECO:0007669"/>
    <property type="project" value="UniProtKB-KW"/>
</dbReference>
<dbReference type="SUPFAM" id="SSF50729">
    <property type="entry name" value="PH domain-like"/>
    <property type="match status" value="1"/>
</dbReference>
<sequence>MMEGSLSKWTNVMKGWQYRWFVLDENAGLLSYYTSKEKMTRGVRRGCVRLRAAVIGIDDEDDSTFTITVDHKTFHFQARDGSERERWVRALEETIARHGRRERWARCVPAPARRHGDLERRVAEADAYLQIMIELVTKMGIRVSELADPQEKSKGQVILDHSNAMLDNIKHSIVLLQIAKNTVNPVNGVYQGPTNTTQMHIKEGEDLSPRVELGAECRELTTPSLPLTPLEHIDAPRQAMSLLVPDTSYSSSEGEDDFYDADDEPAELIQPATSVSRSCQAEGAAEQETPPAPAAADLPRTNDGEIDYDALYEDESDSDLGSMENHGSVVTHLLSQVKIGMDLTKVVLPTFILERRSLLEMYADSFAHPDQFVKIVDMPTSKERMVQVVRWYLSSYHAGRKSQVAKKPYNPVLGEVFRCHWDLDGANDSHNSSTEKLEVGDGPVPWCSPEQLSFVAEQVSHHPPISAFYAEHVNKRIQFDAWVWTKSKFLGLSIGVHNIGRGVVTLLDHGEEYTVTFPNGYGRSILTVPWIELGGSVCIECPQTGHKANIEFLTKPFYGGKKHRVTCEVFAANEKKPYYTAQGEWNTRMDGRWTDSGRTEVVFEVSSMKARRKRVSPVSRQMAHESRRVWRHVTAALRAADTDAATAAKRRLEQAQRDLAKTRHDTGDKWITQLFSPKEEGWEYNTPLSKRLESATGTPQRKPNTDAR</sequence>
<evidence type="ECO:0000256" key="3">
    <source>
        <dbReference type="ARBA" id="ARBA00023121"/>
    </source>
</evidence>
<proteinExistence type="inferred from homology"/>
<evidence type="ECO:0000256" key="6">
    <source>
        <dbReference type="SAM" id="MobiDB-lite"/>
    </source>
</evidence>
<feature type="region of interest" description="Disordered" evidence="6">
    <location>
        <begin position="682"/>
        <end position="708"/>
    </location>
</feature>
<dbReference type="CDD" id="cd13290">
    <property type="entry name" value="PH_ORP9"/>
    <property type="match status" value="1"/>
</dbReference>